<dbReference type="InterPro" id="IPR001179">
    <property type="entry name" value="PPIase_FKBP_dom"/>
</dbReference>
<dbReference type="AlphaFoldDB" id="A0AAW7XB75"/>
<dbReference type="GO" id="GO:0003755">
    <property type="term" value="F:peptidyl-prolyl cis-trans isomerase activity"/>
    <property type="evidence" value="ECO:0007669"/>
    <property type="project" value="UniProtKB-UniRule"/>
</dbReference>
<dbReference type="PANTHER" id="PTHR43811:SF23">
    <property type="entry name" value="FKBP-TYPE 22 KDA PEPTIDYL-PROLYL CIS-TRANS ISOMERASE"/>
    <property type="match status" value="1"/>
</dbReference>
<dbReference type="PROSITE" id="PS50059">
    <property type="entry name" value="FKBP_PPIASE"/>
    <property type="match status" value="1"/>
</dbReference>
<comment type="catalytic activity">
    <reaction evidence="1 5 6">
        <text>[protein]-peptidylproline (omega=180) = [protein]-peptidylproline (omega=0)</text>
        <dbReference type="Rhea" id="RHEA:16237"/>
        <dbReference type="Rhea" id="RHEA-COMP:10747"/>
        <dbReference type="Rhea" id="RHEA-COMP:10748"/>
        <dbReference type="ChEBI" id="CHEBI:83833"/>
        <dbReference type="ChEBI" id="CHEBI:83834"/>
        <dbReference type="EC" id="5.2.1.8"/>
    </reaction>
</comment>
<evidence type="ECO:0000256" key="1">
    <source>
        <dbReference type="ARBA" id="ARBA00000971"/>
    </source>
</evidence>
<dbReference type="InterPro" id="IPR046357">
    <property type="entry name" value="PPIase_dom_sf"/>
</dbReference>
<evidence type="ECO:0000256" key="4">
    <source>
        <dbReference type="ARBA" id="ARBA00023235"/>
    </source>
</evidence>
<protein>
    <recommendedName>
        <fullName evidence="6">Peptidyl-prolyl cis-trans isomerase</fullName>
        <ecNumber evidence="6">5.2.1.8</ecNumber>
    </recommendedName>
</protein>
<evidence type="ECO:0000256" key="5">
    <source>
        <dbReference type="PROSITE-ProRule" id="PRU00277"/>
    </source>
</evidence>
<keyword evidence="4 5" id="KW-0413">Isomerase</keyword>
<organism evidence="8 9">
    <name type="scientific">Saccharophagus degradans</name>
    <dbReference type="NCBI Taxonomy" id="86304"/>
    <lineage>
        <taxon>Bacteria</taxon>
        <taxon>Pseudomonadati</taxon>
        <taxon>Pseudomonadota</taxon>
        <taxon>Gammaproteobacteria</taxon>
        <taxon>Cellvibrionales</taxon>
        <taxon>Cellvibrionaceae</taxon>
        <taxon>Saccharophagus</taxon>
    </lineage>
</organism>
<evidence type="ECO:0000259" key="7">
    <source>
        <dbReference type="PROSITE" id="PS50059"/>
    </source>
</evidence>
<evidence type="ECO:0000313" key="8">
    <source>
        <dbReference type="EMBL" id="MDO6423604.1"/>
    </source>
</evidence>
<gene>
    <name evidence="8" type="ORF">Q4521_14070</name>
</gene>
<dbReference type="GeneID" id="98615199"/>
<dbReference type="GO" id="GO:0006457">
    <property type="term" value="P:protein folding"/>
    <property type="evidence" value="ECO:0007669"/>
    <property type="project" value="InterPro"/>
</dbReference>
<accession>A0AAW7XB75</accession>
<dbReference type="Pfam" id="PF00254">
    <property type="entry name" value="FKBP_C"/>
    <property type="match status" value="1"/>
</dbReference>
<dbReference type="Gene3D" id="3.10.50.40">
    <property type="match status" value="1"/>
</dbReference>
<evidence type="ECO:0000256" key="6">
    <source>
        <dbReference type="RuleBase" id="RU003915"/>
    </source>
</evidence>
<name>A0AAW7XB75_9GAMM</name>
<dbReference type="EMBL" id="JAUOPB010000010">
    <property type="protein sequence ID" value="MDO6423604.1"/>
    <property type="molecule type" value="Genomic_DNA"/>
</dbReference>
<keyword evidence="3 5" id="KW-0697">Rotamase</keyword>
<dbReference type="InterPro" id="IPR000774">
    <property type="entry name" value="PPIase_FKBP_N"/>
</dbReference>
<comment type="similarity">
    <text evidence="2 6">Belongs to the FKBP-type PPIase family.</text>
</comment>
<dbReference type="PROSITE" id="PS51257">
    <property type="entry name" value="PROKAR_LIPOPROTEIN"/>
    <property type="match status" value="1"/>
</dbReference>
<dbReference type="Gene3D" id="1.10.287.460">
    <property type="entry name" value="Peptidyl-prolyl cis-trans isomerase, FKBP-type, N-terminal domain"/>
    <property type="match status" value="1"/>
</dbReference>
<dbReference type="SUPFAM" id="SSF54534">
    <property type="entry name" value="FKBP-like"/>
    <property type="match status" value="1"/>
</dbReference>
<evidence type="ECO:0000256" key="3">
    <source>
        <dbReference type="ARBA" id="ARBA00023110"/>
    </source>
</evidence>
<dbReference type="EC" id="5.2.1.8" evidence="6"/>
<dbReference type="RefSeq" id="WP_011470058.1">
    <property type="nucleotide sequence ID" value="NZ_CP123764.1"/>
</dbReference>
<reference evidence="8" key="1">
    <citation type="submission" date="2023-07" db="EMBL/GenBank/DDBJ databases">
        <title>Genome content predicts the carbon catabolic preferences of heterotrophic bacteria.</title>
        <authorList>
            <person name="Gralka M."/>
        </authorList>
    </citation>
    <scope>NUCLEOTIDE SEQUENCE</scope>
    <source>
        <strain evidence="8">I3M17_2</strain>
    </source>
</reference>
<evidence type="ECO:0000313" key="9">
    <source>
        <dbReference type="Proteomes" id="UP001169760"/>
    </source>
</evidence>
<dbReference type="Pfam" id="PF01346">
    <property type="entry name" value="FKBP_N"/>
    <property type="match status" value="1"/>
</dbReference>
<dbReference type="Proteomes" id="UP001169760">
    <property type="component" value="Unassembled WGS sequence"/>
</dbReference>
<dbReference type="PANTHER" id="PTHR43811">
    <property type="entry name" value="FKBP-TYPE PEPTIDYL-PROLYL CIS-TRANS ISOMERASE FKPA"/>
    <property type="match status" value="1"/>
</dbReference>
<evidence type="ECO:0000256" key="2">
    <source>
        <dbReference type="ARBA" id="ARBA00006577"/>
    </source>
</evidence>
<sequence>MKKLPLVTAMCAVIALAGCNKEEASVKKELVLETSEQKVSYLIGQNLGSNMGQDKFELDMDAMVAGLEEGLAGKESRISEEDARAVMMAFQAEQRAKMEAAQQEEAQKTLAEAQAFLAENATKEGVVQTESGLQYKELKAGDGATPTASDTVVVHYSGTLLDGTEFDSSHKRGKPAEFMVGALIPGWVEALQLMQVGDEWELYVPADLAYGPGGTPNIPGNSTLIFKMELLDIKAKEAPAEAK</sequence>
<comment type="caution">
    <text evidence="8">The sequence shown here is derived from an EMBL/GenBank/DDBJ whole genome shotgun (WGS) entry which is preliminary data.</text>
</comment>
<dbReference type="InterPro" id="IPR036944">
    <property type="entry name" value="PPIase_FKBP_N_sf"/>
</dbReference>
<feature type="domain" description="PPIase FKBP-type" evidence="7">
    <location>
        <begin position="149"/>
        <end position="234"/>
    </location>
</feature>
<proteinExistence type="inferred from homology"/>